<evidence type="ECO:0000259" key="1">
    <source>
        <dbReference type="Pfam" id="PF03551"/>
    </source>
</evidence>
<sequence length="185" mass="20293">MDVKTLCLAVLSQGEATGYEIKKAFEEGPFAHFQRASFGSIYPALSKLLAEGLAEAEAREQDGRPDKKVYRLTAAGRAAFHRAIGQEPEPDQLRSDVLFLLYFARELPKERVEALIDGYIASYRAQADRIEGCRAERAAAGAEIDPGKWLVSGFGVAVYRAAADYLASNRDALLRGLERPLEAAE</sequence>
<name>A0A918XWR0_9PROT</name>
<dbReference type="Gene3D" id="1.10.10.10">
    <property type="entry name" value="Winged helix-like DNA-binding domain superfamily/Winged helix DNA-binding domain"/>
    <property type="match status" value="1"/>
</dbReference>
<dbReference type="InterPro" id="IPR036390">
    <property type="entry name" value="WH_DNA-bd_sf"/>
</dbReference>
<dbReference type="RefSeq" id="WP_189994489.1">
    <property type="nucleotide sequence ID" value="NZ_BMZS01000012.1"/>
</dbReference>
<dbReference type="AlphaFoldDB" id="A0A918XWR0"/>
<organism evidence="2 3">
    <name type="scientific">Thalassobaculum fulvum</name>
    <dbReference type="NCBI Taxonomy" id="1633335"/>
    <lineage>
        <taxon>Bacteria</taxon>
        <taxon>Pseudomonadati</taxon>
        <taxon>Pseudomonadota</taxon>
        <taxon>Alphaproteobacteria</taxon>
        <taxon>Rhodospirillales</taxon>
        <taxon>Thalassobaculaceae</taxon>
        <taxon>Thalassobaculum</taxon>
    </lineage>
</organism>
<dbReference type="EMBL" id="BMZS01000012">
    <property type="protein sequence ID" value="GHD61139.1"/>
    <property type="molecule type" value="Genomic_DNA"/>
</dbReference>
<dbReference type="PANTHER" id="PTHR43252:SF6">
    <property type="entry name" value="NEGATIVE TRANSCRIPTION REGULATOR PADR"/>
    <property type="match status" value="1"/>
</dbReference>
<keyword evidence="3" id="KW-1185">Reference proteome</keyword>
<proteinExistence type="predicted"/>
<gene>
    <name evidence="2" type="ORF">GCM10017083_48140</name>
</gene>
<evidence type="ECO:0000313" key="2">
    <source>
        <dbReference type="EMBL" id="GHD61139.1"/>
    </source>
</evidence>
<reference evidence="2" key="1">
    <citation type="journal article" date="2014" name="Int. J. Syst. Evol. Microbiol.">
        <title>Complete genome sequence of Corynebacterium casei LMG S-19264T (=DSM 44701T), isolated from a smear-ripened cheese.</title>
        <authorList>
            <consortium name="US DOE Joint Genome Institute (JGI-PGF)"/>
            <person name="Walter F."/>
            <person name="Albersmeier A."/>
            <person name="Kalinowski J."/>
            <person name="Ruckert C."/>
        </authorList>
    </citation>
    <scope>NUCLEOTIDE SEQUENCE</scope>
    <source>
        <strain evidence="2">KCTC 42651</strain>
    </source>
</reference>
<evidence type="ECO:0000313" key="3">
    <source>
        <dbReference type="Proteomes" id="UP000630353"/>
    </source>
</evidence>
<dbReference type="InterPro" id="IPR005149">
    <property type="entry name" value="Tscrpt_reg_PadR_N"/>
</dbReference>
<protein>
    <recommendedName>
        <fullName evidence="1">Transcription regulator PadR N-terminal domain-containing protein</fullName>
    </recommendedName>
</protein>
<dbReference type="InterPro" id="IPR036388">
    <property type="entry name" value="WH-like_DNA-bd_sf"/>
</dbReference>
<dbReference type="PANTHER" id="PTHR43252">
    <property type="entry name" value="TRANSCRIPTIONAL REGULATOR YQJI"/>
    <property type="match status" value="1"/>
</dbReference>
<reference evidence="2" key="2">
    <citation type="submission" date="2020-09" db="EMBL/GenBank/DDBJ databases">
        <authorList>
            <person name="Sun Q."/>
            <person name="Kim S."/>
        </authorList>
    </citation>
    <scope>NUCLEOTIDE SEQUENCE</scope>
    <source>
        <strain evidence="2">KCTC 42651</strain>
    </source>
</reference>
<dbReference type="Gene3D" id="6.10.140.1570">
    <property type="match status" value="1"/>
</dbReference>
<dbReference type="SUPFAM" id="SSF46785">
    <property type="entry name" value="Winged helix' DNA-binding domain"/>
    <property type="match status" value="1"/>
</dbReference>
<dbReference type="Proteomes" id="UP000630353">
    <property type="component" value="Unassembled WGS sequence"/>
</dbReference>
<feature type="domain" description="Transcription regulator PadR N-terminal" evidence="1">
    <location>
        <begin position="8"/>
        <end position="81"/>
    </location>
</feature>
<comment type="caution">
    <text evidence="2">The sequence shown here is derived from an EMBL/GenBank/DDBJ whole genome shotgun (WGS) entry which is preliminary data.</text>
</comment>
<accession>A0A918XWR0</accession>
<dbReference type="Pfam" id="PF03551">
    <property type="entry name" value="PadR"/>
    <property type="match status" value="1"/>
</dbReference>